<organism evidence="1 2">
    <name type="scientific">Pseudomonas aestuarii</name>
    <dbReference type="NCBI Taxonomy" id="3018340"/>
    <lineage>
        <taxon>Bacteria</taxon>
        <taxon>Pseudomonadati</taxon>
        <taxon>Pseudomonadota</taxon>
        <taxon>Gammaproteobacteria</taxon>
        <taxon>Pseudomonadales</taxon>
        <taxon>Pseudomonadaceae</taxon>
        <taxon>Pseudomonas</taxon>
    </lineage>
</organism>
<evidence type="ECO:0000313" key="1">
    <source>
        <dbReference type="EMBL" id="MDA7085049.1"/>
    </source>
</evidence>
<evidence type="ECO:0000313" key="2">
    <source>
        <dbReference type="Proteomes" id="UP001212042"/>
    </source>
</evidence>
<proteinExistence type="predicted"/>
<comment type="caution">
    <text evidence="1">The sequence shown here is derived from an EMBL/GenBank/DDBJ whole genome shotgun (WGS) entry which is preliminary data.</text>
</comment>
<gene>
    <name evidence="1" type="ORF">PH586_01420</name>
</gene>
<dbReference type="RefSeq" id="WP_271345989.1">
    <property type="nucleotide sequence ID" value="NZ_JAQJZJ010000001.1"/>
</dbReference>
<protein>
    <submittedName>
        <fullName evidence="1">Uncharacterized protein</fullName>
    </submittedName>
</protein>
<dbReference type="EMBL" id="JAQJZJ010000001">
    <property type="protein sequence ID" value="MDA7085049.1"/>
    <property type="molecule type" value="Genomic_DNA"/>
</dbReference>
<reference evidence="1 2" key="1">
    <citation type="submission" date="2023-01" db="EMBL/GenBank/DDBJ databases">
        <title>Pseudomonas SA3-5T sp. nov., isolated from tidal flat sediment.</title>
        <authorList>
            <person name="Kim H.S."/>
            <person name="Kim J.-S."/>
            <person name="Suh M.K."/>
            <person name="Eom M.K."/>
            <person name="Lee J.-S."/>
        </authorList>
    </citation>
    <scope>NUCLEOTIDE SEQUENCE [LARGE SCALE GENOMIC DNA]</scope>
    <source>
        <strain evidence="1 2">SA3-5</strain>
    </source>
</reference>
<accession>A0ABT4X9J4</accession>
<keyword evidence="2" id="KW-1185">Reference proteome</keyword>
<sequence>MNQGLITCNVQPLPGAAMAYLRGKWTPGHIQLKRLRASVSAKQNGFWQLAD</sequence>
<dbReference type="Proteomes" id="UP001212042">
    <property type="component" value="Unassembled WGS sequence"/>
</dbReference>
<name>A0ABT4X9J4_9PSED</name>